<dbReference type="InterPro" id="IPR015795">
    <property type="entry name" value="Pyrv_Knase_C"/>
</dbReference>
<dbReference type="SUPFAM" id="SSF51621">
    <property type="entry name" value="Phosphoenolpyruvate/pyruvate domain"/>
    <property type="match status" value="1"/>
</dbReference>
<dbReference type="InterPro" id="IPR011037">
    <property type="entry name" value="Pyrv_Knase-like_insert_dom_sf"/>
</dbReference>
<evidence type="ECO:0000256" key="10">
    <source>
        <dbReference type="ARBA" id="ARBA00022840"/>
    </source>
</evidence>
<dbReference type="InterPro" id="IPR015793">
    <property type="entry name" value="Pyrv_Knase_brl"/>
</dbReference>
<dbReference type="InterPro" id="IPR001697">
    <property type="entry name" value="Pyr_Knase"/>
</dbReference>
<dbReference type="InterPro" id="IPR015813">
    <property type="entry name" value="Pyrv/PenolPyrv_kinase-like_dom"/>
</dbReference>
<dbReference type="SUPFAM" id="SSF52935">
    <property type="entry name" value="PK C-terminal domain-like"/>
    <property type="match status" value="1"/>
</dbReference>
<dbReference type="SUPFAM" id="SSF50800">
    <property type="entry name" value="PK beta-barrel domain-like"/>
    <property type="match status" value="1"/>
</dbReference>
<evidence type="ECO:0000256" key="2">
    <source>
        <dbReference type="ARBA" id="ARBA00001958"/>
    </source>
</evidence>
<dbReference type="AlphaFoldDB" id="A0AAD7XJP3"/>
<dbReference type="GO" id="GO:0000287">
    <property type="term" value="F:magnesium ion binding"/>
    <property type="evidence" value="ECO:0007669"/>
    <property type="project" value="InterPro"/>
</dbReference>
<dbReference type="EMBL" id="JAQMWT010000667">
    <property type="protein sequence ID" value="KAJ8598650.1"/>
    <property type="molecule type" value="Genomic_DNA"/>
</dbReference>
<evidence type="ECO:0000256" key="5">
    <source>
        <dbReference type="ARBA" id="ARBA00012142"/>
    </source>
</evidence>
<gene>
    <name evidence="17" type="ORF">CTAYLR_003040</name>
</gene>
<evidence type="ECO:0000259" key="16">
    <source>
        <dbReference type="Pfam" id="PF02887"/>
    </source>
</evidence>
<evidence type="ECO:0000256" key="8">
    <source>
        <dbReference type="ARBA" id="ARBA00022741"/>
    </source>
</evidence>
<dbReference type="PANTHER" id="PTHR11817">
    <property type="entry name" value="PYRUVATE KINASE"/>
    <property type="match status" value="1"/>
</dbReference>
<comment type="cofactor">
    <cofactor evidence="2">
        <name>K(+)</name>
        <dbReference type="ChEBI" id="CHEBI:29103"/>
    </cofactor>
</comment>
<reference evidence="17" key="1">
    <citation type="submission" date="2023-01" db="EMBL/GenBank/DDBJ databases">
        <title>Metagenome sequencing of chrysophaentin producing Chrysophaeum taylorii.</title>
        <authorList>
            <person name="Davison J."/>
            <person name="Bewley C."/>
        </authorList>
    </citation>
    <scope>NUCLEOTIDE SEQUENCE</scope>
    <source>
        <strain evidence="17">NIES-1699</strain>
    </source>
</reference>
<evidence type="ECO:0000256" key="3">
    <source>
        <dbReference type="ARBA" id="ARBA00004997"/>
    </source>
</evidence>
<comment type="similarity">
    <text evidence="4 14">Belongs to the pyruvate kinase family.</text>
</comment>
<proteinExistence type="inferred from homology"/>
<dbReference type="GO" id="GO:0030955">
    <property type="term" value="F:potassium ion binding"/>
    <property type="evidence" value="ECO:0007669"/>
    <property type="project" value="InterPro"/>
</dbReference>
<dbReference type="FunFam" id="2.40.33.10:FF:000001">
    <property type="entry name" value="Pyruvate kinase"/>
    <property type="match status" value="1"/>
</dbReference>
<comment type="catalytic activity">
    <reaction evidence="14">
        <text>pyruvate + ATP = phosphoenolpyruvate + ADP + H(+)</text>
        <dbReference type="Rhea" id="RHEA:18157"/>
        <dbReference type="ChEBI" id="CHEBI:15361"/>
        <dbReference type="ChEBI" id="CHEBI:15378"/>
        <dbReference type="ChEBI" id="CHEBI:30616"/>
        <dbReference type="ChEBI" id="CHEBI:58702"/>
        <dbReference type="ChEBI" id="CHEBI:456216"/>
        <dbReference type="EC" id="2.7.1.40"/>
    </reaction>
</comment>
<dbReference type="GO" id="GO:0004743">
    <property type="term" value="F:pyruvate kinase activity"/>
    <property type="evidence" value="ECO:0007669"/>
    <property type="project" value="UniProtKB-EC"/>
</dbReference>
<evidence type="ECO:0000313" key="17">
    <source>
        <dbReference type="EMBL" id="KAJ8598650.1"/>
    </source>
</evidence>
<feature type="domain" description="Pyruvate kinase barrel" evidence="15">
    <location>
        <begin position="27"/>
        <end position="371"/>
    </location>
</feature>
<evidence type="ECO:0000256" key="6">
    <source>
        <dbReference type="ARBA" id="ARBA00022679"/>
    </source>
</evidence>
<protein>
    <recommendedName>
        <fullName evidence="5 14">Pyruvate kinase</fullName>
        <ecNumber evidence="5 14">2.7.1.40</ecNumber>
    </recommendedName>
</protein>
<dbReference type="InterPro" id="IPR036918">
    <property type="entry name" value="Pyrv_Knase_C_sf"/>
</dbReference>
<dbReference type="Pfam" id="PF00224">
    <property type="entry name" value="PK"/>
    <property type="match status" value="1"/>
</dbReference>
<keyword evidence="9 14" id="KW-0418">Kinase</keyword>
<dbReference type="FunFam" id="3.20.20.60:FF:000025">
    <property type="entry name" value="Pyruvate kinase"/>
    <property type="match status" value="1"/>
</dbReference>
<evidence type="ECO:0000256" key="9">
    <source>
        <dbReference type="ARBA" id="ARBA00022777"/>
    </source>
</evidence>
<keyword evidence="12 14" id="KW-0324">Glycolysis</keyword>
<comment type="pathway">
    <text evidence="3 14">Carbohydrate degradation; glycolysis; pyruvate from D-glyceraldehyde 3-phosphate: step 5/5.</text>
</comment>
<keyword evidence="6 14" id="KW-0808">Transferase</keyword>
<evidence type="ECO:0000313" key="18">
    <source>
        <dbReference type="Proteomes" id="UP001230188"/>
    </source>
</evidence>
<feature type="domain" description="Pyruvate kinase C-terminal" evidence="16">
    <location>
        <begin position="407"/>
        <end position="516"/>
    </location>
</feature>
<keyword evidence="10" id="KW-0067">ATP-binding</keyword>
<dbReference type="Gene3D" id="3.40.1380.20">
    <property type="entry name" value="Pyruvate kinase, C-terminal domain"/>
    <property type="match status" value="1"/>
</dbReference>
<dbReference type="NCBIfam" id="NF004491">
    <property type="entry name" value="PRK05826.1"/>
    <property type="match status" value="1"/>
</dbReference>
<evidence type="ECO:0000256" key="12">
    <source>
        <dbReference type="ARBA" id="ARBA00023152"/>
    </source>
</evidence>
<dbReference type="Gene3D" id="2.40.33.10">
    <property type="entry name" value="PK beta-barrel domain-like"/>
    <property type="match status" value="1"/>
</dbReference>
<dbReference type="Proteomes" id="UP001230188">
    <property type="component" value="Unassembled WGS sequence"/>
</dbReference>
<keyword evidence="13" id="KW-0670">Pyruvate</keyword>
<dbReference type="GO" id="GO:0016301">
    <property type="term" value="F:kinase activity"/>
    <property type="evidence" value="ECO:0007669"/>
    <property type="project" value="UniProtKB-KW"/>
</dbReference>
<dbReference type="InterPro" id="IPR040442">
    <property type="entry name" value="Pyrv_kinase-like_dom_sf"/>
</dbReference>
<dbReference type="GO" id="GO:0005524">
    <property type="term" value="F:ATP binding"/>
    <property type="evidence" value="ECO:0007669"/>
    <property type="project" value="UniProtKB-KW"/>
</dbReference>
<evidence type="ECO:0000256" key="13">
    <source>
        <dbReference type="ARBA" id="ARBA00023317"/>
    </source>
</evidence>
<comment type="caution">
    <text evidence="17">The sequence shown here is derived from an EMBL/GenBank/DDBJ whole genome shotgun (WGS) entry which is preliminary data.</text>
</comment>
<dbReference type="Gene3D" id="3.20.20.60">
    <property type="entry name" value="Phosphoenolpyruvate-binding domains"/>
    <property type="match status" value="1"/>
</dbReference>
<sequence>MLLRTAASSLASLARRALSSSSSSLPMTKIVCTLGPASESSEIVHTLVSEGLVVARLNFSHVGSSYDEPQAKLEVVRGAPGIHALLDDGVAEKRRPANLRAVMVDTKGPEIRTRPLPGGAPIAEIVAGAEIRLTHEDVTEKKSGEWLGHDYELMAQTVRLGSQVLLDDGLVALEVTGVEGSVVVTRALNSGPIKANKGVNLPGCALQLPALTAKDRQDLEWAVASGADAVAASFIRNAANVRAVVAHLERCCGQVGRKTRPLVISKIESQEGVENFDGILEASDGVMIARGDLGVEIPFELVFKAQKEMVAACNRAGKPVIVATQMIDSMQKNPRPTRAEVTDVGNAVLDGADAVMLSGETAVGKYPVEAVRAMAKIVREADALVDRSSSFRSSRPRVSLDDASLGAVASAAVETADAVDAAIIICITHTGSVAKAIAKMRPSVPVVALCGDERVARQLQFHRGLQPILFPTPSEGGDAYHSKLMSDLRAEALRTCTELGWISSGDRVVVVDRKQGTSTDKHHNRVNLLVITVA</sequence>
<evidence type="ECO:0000259" key="15">
    <source>
        <dbReference type="Pfam" id="PF00224"/>
    </source>
</evidence>
<keyword evidence="18" id="KW-1185">Reference proteome</keyword>
<dbReference type="EC" id="2.7.1.40" evidence="5 14"/>
<dbReference type="NCBIfam" id="TIGR01064">
    <property type="entry name" value="pyruv_kin"/>
    <property type="match status" value="1"/>
</dbReference>
<evidence type="ECO:0000256" key="14">
    <source>
        <dbReference type="RuleBase" id="RU000504"/>
    </source>
</evidence>
<evidence type="ECO:0000256" key="1">
    <source>
        <dbReference type="ARBA" id="ARBA00001946"/>
    </source>
</evidence>
<keyword evidence="7" id="KW-0479">Metal-binding</keyword>
<dbReference type="Pfam" id="PF02887">
    <property type="entry name" value="PK_C"/>
    <property type="match status" value="1"/>
</dbReference>
<dbReference type="InterPro" id="IPR015806">
    <property type="entry name" value="Pyrv_Knase_insert_dom_sf"/>
</dbReference>
<comment type="cofactor">
    <cofactor evidence="1">
        <name>Mg(2+)</name>
        <dbReference type="ChEBI" id="CHEBI:18420"/>
    </cofactor>
</comment>
<keyword evidence="8" id="KW-0547">Nucleotide-binding</keyword>
<accession>A0AAD7XJP3</accession>
<evidence type="ECO:0000256" key="4">
    <source>
        <dbReference type="ARBA" id="ARBA00008663"/>
    </source>
</evidence>
<dbReference type="PRINTS" id="PR01050">
    <property type="entry name" value="PYRUVTKNASE"/>
</dbReference>
<name>A0AAD7XJP3_9STRA</name>
<keyword evidence="11 14" id="KW-0460">Magnesium</keyword>
<organism evidence="17 18">
    <name type="scientific">Chrysophaeum taylorii</name>
    <dbReference type="NCBI Taxonomy" id="2483200"/>
    <lineage>
        <taxon>Eukaryota</taxon>
        <taxon>Sar</taxon>
        <taxon>Stramenopiles</taxon>
        <taxon>Ochrophyta</taxon>
        <taxon>Pelagophyceae</taxon>
        <taxon>Pelagomonadales</taxon>
        <taxon>Pelagomonadaceae</taxon>
        <taxon>Chrysophaeum</taxon>
    </lineage>
</organism>
<evidence type="ECO:0000256" key="11">
    <source>
        <dbReference type="ARBA" id="ARBA00022842"/>
    </source>
</evidence>
<evidence type="ECO:0000256" key="7">
    <source>
        <dbReference type="ARBA" id="ARBA00022723"/>
    </source>
</evidence>